<name>A0AAW3C8Z1_9TRYP</name>
<organism evidence="2 3">
    <name type="scientific">Leishmania naiffi</name>
    <dbReference type="NCBI Taxonomy" id="5678"/>
    <lineage>
        <taxon>Eukaryota</taxon>
        <taxon>Discoba</taxon>
        <taxon>Euglenozoa</taxon>
        <taxon>Kinetoplastea</taxon>
        <taxon>Metakinetoplastina</taxon>
        <taxon>Trypanosomatida</taxon>
        <taxon>Trypanosomatidae</taxon>
        <taxon>Leishmaniinae</taxon>
        <taxon>Leishmania</taxon>
        <taxon>Leishmania naiffi species complex</taxon>
    </lineage>
</organism>
<dbReference type="EMBL" id="JBAMZN010000002">
    <property type="protein sequence ID" value="KAL0530775.1"/>
    <property type="molecule type" value="Genomic_DNA"/>
</dbReference>
<feature type="compositionally biased region" description="Basic and acidic residues" evidence="1">
    <location>
        <begin position="203"/>
        <end position="229"/>
    </location>
</feature>
<reference evidence="2 3" key="1">
    <citation type="submission" date="2024-02" db="EMBL/GenBank/DDBJ databases">
        <title>FIRST GENOME SEQUENCES OF Leishmania (Viannia) shawi, Leishmania (Viannia) lindenbergi AND Leishmania (Viannia) utingensis.</title>
        <authorList>
            <person name="Resadore F."/>
            <person name="Custodio M.G.F."/>
            <person name="Boite M.C."/>
            <person name="Cupolillo E."/>
            <person name="Ferreira G.E.M."/>
        </authorList>
    </citation>
    <scope>NUCLEOTIDE SEQUENCE [LARGE SCALE GENOMIC DNA]</scope>
    <source>
        <strain evidence="2 3">MDAS/BR/1979/M5533</strain>
    </source>
</reference>
<protein>
    <submittedName>
        <fullName evidence="2">Uncharacterized protein</fullName>
    </submittedName>
</protein>
<gene>
    <name evidence="2" type="ORF">Q4I28_000606</name>
</gene>
<evidence type="ECO:0000313" key="3">
    <source>
        <dbReference type="Proteomes" id="UP001501274"/>
    </source>
</evidence>
<feature type="region of interest" description="Disordered" evidence="1">
    <location>
        <begin position="142"/>
        <end position="229"/>
    </location>
</feature>
<evidence type="ECO:0000256" key="1">
    <source>
        <dbReference type="SAM" id="MobiDB-lite"/>
    </source>
</evidence>
<feature type="compositionally biased region" description="Low complexity" evidence="1">
    <location>
        <begin position="142"/>
        <end position="156"/>
    </location>
</feature>
<feature type="region of interest" description="Disordered" evidence="1">
    <location>
        <begin position="1"/>
        <end position="37"/>
    </location>
</feature>
<dbReference type="Proteomes" id="UP001501274">
    <property type="component" value="Unassembled WGS sequence"/>
</dbReference>
<dbReference type="AlphaFoldDB" id="A0AAW3C8Z1"/>
<comment type="caution">
    <text evidence="2">The sequence shown here is derived from an EMBL/GenBank/DDBJ whole genome shotgun (WGS) entry which is preliminary data.</text>
</comment>
<proteinExistence type="predicted"/>
<evidence type="ECO:0000313" key="2">
    <source>
        <dbReference type="EMBL" id="KAL0530775.1"/>
    </source>
</evidence>
<accession>A0AAW3C8Z1</accession>
<sequence length="229" mass="24070">MDPLRAGPTAHQGADGLPPNRCDRDNDDDPPPHEGFAEYHGEAVTSLPHLSVAPLSPPPPRHDTVDASAALGATQQQRRRRREGRHCGHACHGLRASRSRTTMMWKTSAVVPVALVSAIGAAAAASVGATGVLPPRVAATDAGAPAPGTAATSAPPVLAPTTNHTSSDPAEHRARTAAVHVPLDTAAFSTASRHLSRRKRPGRGSEKNRRDERAGHDTADRAPRQELHR</sequence>
<keyword evidence="3" id="KW-1185">Reference proteome</keyword>